<reference evidence="1 2" key="1">
    <citation type="submission" date="2012-05" db="EMBL/GenBank/DDBJ databases">
        <authorList>
            <person name="Weinstock G."/>
            <person name="Sodergren E."/>
            <person name="Lobos E.A."/>
            <person name="Fulton L."/>
            <person name="Fulton R."/>
            <person name="Courtney L."/>
            <person name="Fronick C."/>
            <person name="O'Laughlin M."/>
            <person name="Godfrey J."/>
            <person name="Wilson R.M."/>
            <person name="Miner T."/>
            <person name="Farmer C."/>
            <person name="Delehaunty K."/>
            <person name="Cordes M."/>
            <person name="Minx P."/>
            <person name="Tomlinson C."/>
            <person name="Chen J."/>
            <person name="Wollam A."/>
            <person name="Pepin K.H."/>
            <person name="Bhonagiri V."/>
            <person name="Zhang X."/>
            <person name="Suruliraj S."/>
            <person name="Warren W."/>
            <person name="Mitreva M."/>
            <person name="Mardis E.R."/>
            <person name="Wilson R.K."/>
        </authorList>
    </citation>
    <scope>NUCLEOTIDE SEQUENCE [LARGE SCALE GENOMIC DNA]</scope>
    <source>
        <strain evidence="1 2">F0037</strain>
    </source>
</reference>
<evidence type="ECO:0000313" key="1">
    <source>
        <dbReference type="EMBL" id="EKY00161.1"/>
    </source>
</evidence>
<comment type="caution">
    <text evidence="1">The sequence shown here is derived from an EMBL/GenBank/DDBJ whole genome shotgun (WGS) entry which is preliminary data.</text>
</comment>
<proteinExistence type="predicted"/>
<gene>
    <name evidence="1" type="ORF">HMPREF9134_01491</name>
</gene>
<name>L1N9Z9_9PORP</name>
<sequence length="51" mass="5606">MEDIPRTSRDYPFGCFPMGRLCLALSDSLITGIPLMNTIPTLVVNHLNLAS</sequence>
<evidence type="ECO:0000313" key="2">
    <source>
        <dbReference type="Proteomes" id="UP000010408"/>
    </source>
</evidence>
<dbReference type="Proteomes" id="UP000010408">
    <property type="component" value="Unassembled WGS sequence"/>
</dbReference>
<dbReference type="AlphaFoldDB" id="L1N9Z9"/>
<protein>
    <submittedName>
        <fullName evidence="1">Uncharacterized protein</fullName>
    </submittedName>
</protein>
<dbReference type="EMBL" id="AMEQ01000040">
    <property type="protein sequence ID" value="EKY00161.1"/>
    <property type="molecule type" value="Genomic_DNA"/>
</dbReference>
<accession>L1N9Z9</accession>
<dbReference type="STRING" id="1127696.HMPREF9134_01491"/>
<dbReference type="HOGENOM" id="CLU_3102091_0_0_10"/>
<organism evidence="1 2">
    <name type="scientific">Porphyromonas catoniae F0037</name>
    <dbReference type="NCBI Taxonomy" id="1127696"/>
    <lineage>
        <taxon>Bacteria</taxon>
        <taxon>Pseudomonadati</taxon>
        <taxon>Bacteroidota</taxon>
        <taxon>Bacteroidia</taxon>
        <taxon>Bacteroidales</taxon>
        <taxon>Porphyromonadaceae</taxon>
        <taxon>Porphyromonas</taxon>
    </lineage>
</organism>